<protein>
    <submittedName>
        <fullName evidence="2">Acetoin dehydrogenase</fullName>
    </submittedName>
</protein>
<dbReference type="STRING" id="519424.AZF04_12840"/>
<dbReference type="GO" id="GO:0045150">
    <property type="term" value="P:acetoin catabolic process"/>
    <property type="evidence" value="ECO:0007669"/>
    <property type="project" value="InterPro"/>
</dbReference>
<dbReference type="SUPFAM" id="SSF55729">
    <property type="entry name" value="Acyl-CoA N-acyltransferases (Nat)"/>
    <property type="match status" value="1"/>
</dbReference>
<dbReference type="GO" id="GO:0019152">
    <property type="term" value="F:acetoin dehydrogenase (NAD+) activity"/>
    <property type="evidence" value="ECO:0007669"/>
    <property type="project" value="InterPro"/>
</dbReference>
<evidence type="ECO:0000259" key="1">
    <source>
        <dbReference type="Pfam" id="PF00583"/>
    </source>
</evidence>
<reference evidence="2" key="1">
    <citation type="submission" date="2016-02" db="EMBL/GenBank/DDBJ databases">
        <title>Genome sequence of Bacillus trypoxylicola KCTC 13244(T).</title>
        <authorList>
            <person name="Jeong H."/>
            <person name="Park S.-H."/>
            <person name="Choi S.-K."/>
        </authorList>
    </citation>
    <scope>NUCLEOTIDE SEQUENCE [LARGE SCALE GENOMIC DNA]</scope>
    <source>
        <strain evidence="2">KCTC 13244</strain>
    </source>
</reference>
<organism evidence="2 3">
    <name type="scientific">Alkalihalobacillus trypoxylicola</name>
    <dbReference type="NCBI Taxonomy" id="519424"/>
    <lineage>
        <taxon>Bacteria</taxon>
        <taxon>Bacillati</taxon>
        <taxon>Bacillota</taxon>
        <taxon>Bacilli</taxon>
        <taxon>Bacillales</taxon>
        <taxon>Bacillaceae</taxon>
        <taxon>Alkalihalobacillus</taxon>
    </lineage>
</organism>
<dbReference type="OrthoDB" id="5416633at2"/>
<dbReference type="GO" id="GO:0016747">
    <property type="term" value="F:acyltransferase activity, transferring groups other than amino-acyl groups"/>
    <property type="evidence" value="ECO:0007669"/>
    <property type="project" value="InterPro"/>
</dbReference>
<dbReference type="Gene3D" id="3.40.630.30">
    <property type="match status" value="1"/>
</dbReference>
<name>A0A161P4B9_9BACI</name>
<comment type="caution">
    <text evidence="2">The sequence shown here is derived from an EMBL/GenBank/DDBJ whole genome shotgun (WGS) entry which is preliminary data.</text>
</comment>
<dbReference type="Proteomes" id="UP000075806">
    <property type="component" value="Unassembled WGS sequence"/>
</dbReference>
<gene>
    <name evidence="2" type="ORF">AZF04_12840</name>
</gene>
<accession>A0A161P4B9</accession>
<dbReference type="Pfam" id="PF00583">
    <property type="entry name" value="Acetyltransf_1"/>
    <property type="match status" value="1"/>
</dbReference>
<dbReference type="InterPro" id="IPR016181">
    <property type="entry name" value="Acyl_CoA_acyltransferase"/>
</dbReference>
<dbReference type="PIRSF" id="PIRSF021278">
    <property type="entry name" value="AcuA"/>
    <property type="match status" value="1"/>
</dbReference>
<dbReference type="RefSeq" id="WP_045481017.1">
    <property type="nucleotide sequence ID" value="NZ_LTAO01000038.1"/>
</dbReference>
<proteinExistence type="predicted"/>
<evidence type="ECO:0000313" key="2">
    <source>
        <dbReference type="EMBL" id="KYG26685.1"/>
    </source>
</evidence>
<dbReference type="EMBL" id="LTAO01000038">
    <property type="protein sequence ID" value="KYG26685.1"/>
    <property type="molecule type" value="Genomic_DNA"/>
</dbReference>
<evidence type="ECO:0000313" key="3">
    <source>
        <dbReference type="Proteomes" id="UP000075806"/>
    </source>
</evidence>
<keyword evidence="3" id="KW-1185">Reference proteome</keyword>
<feature type="domain" description="N-acetyltransferase" evidence="1">
    <location>
        <begin position="41"/>
        <end position="121"/>
    </location>
</feature>
<dbReference type="InterPro" id="IPR000182">
    <property type="entry name" value="GNAT_dom"/>
</dbReference>
<sequence>MKHKKNYSSTQLAYKDRALILEGPVSSEKLKEYDFHPDLTSFRPVHEQKDALVEIADLPEGRINIIRDHDLVVGYVTFLYPDPLERWSEGNIENLIELGAIEIAPEYRGVKAGKTLLQMSISDPFMEEYIIITTEYYWHWDLKGSGLDVWEYRKMMEKMMNAGGLVWFATDDPEISSHPANCLMVRIGANVQPDTVQQFDLLRFQNRFMY</sequence>
<dbReference type="AlphaFoldDB" id="A0A161P4B9"/>
<dbReference type="InterPro" id="IPR024699">
    <property type="entry name" value="AcuA"/>
</dbReference>